<evidence type="ECO:0000313" key="1">
    <source>
        <dbReference type="EMBL" id="SCZ71647.1"/>
    </source>
</evidence>
<dbReference type="InterPro" id="IPR008767">
    <property type="entry name" value="Phage_SPP1_head-tail_adaptor"/>
</dbReference>
<dbReference type="EMBL" id="FMWG01000012">
    <property type="protein sequence ID" value="SCZ71647.1"/>
    <property type="molecule type" value="Genomic_DNA"/>
</dbReference>
<organism evidence="1 2">
    <name type="scientific">Epibacterium ulvae</name>
    <dbReference type="NCBI Taxonomy" id="1156985"/>
    <lineage>
        <taxon>Bacteria</taxon>
        <taxon>Pseudomonadati</taxon>
        <taxon>Pseudomonadota</taxon>
        <taxon>Alphaproteobacteria</taxon>
        <taxon>Rhodobacterales</taxon>
        <taxon>Roseobacteraceae</taxon>
        <taxon>Epibacterium</taxon>
    </lineage>
</organism>
<dbReference type="RefSeq" id="WP_090220721.1">
    <property type="nucleotide sequence ID" value="NZ_FMWG01000012.1"/>
</dbReference>
<dbReference type="InterPro" id="IPR038666">
    <property type="entry name" value="SSP1_head-tail_sf"/>
</dbReference>
<proteinExistence type="predicted"/>
<sequence>MKRAAKHRLNRALVLSALDQTADGAGGYHEVWQDLGTLWADVRARSGRIAAQSGTATSLQHYRITVRAAPVGAPDRPQAGHRLRDGARVFLIHAVAEEDADGRFLTCFATEEIAI</sequence>
<accession>A0A1G5RC78</accession>
<gene>
    <name evidence="1" type="ORF">SAMN04488118_11275</name>
</gene>
<dbReference type="Proteomes" id="UP000198767">
    <property type="component" value="Unassembled WGS sequence"/>
</dbReference>
<evidence type="ECO:0000313" key="2">
    <source>
        <dbReference type="Proteomes" id="UP000198767"/>
    </source>
</evidence>
<name>A0A1G5RC78_9RHOB</name>
<dbReference type="STRING" id="1156985.SAMN04488118_11275"/>
<dbReference type="Pfam" id="PF05521">
    <property type="entry name" value="Phage_HCP"/>
    <property type="match status" value="1"/>
</dbReference>
<dbReference type="OrthoDB" id="7570189at2"/>
<protein>
    <submittedName>
        <fullName evidence="1">Head-tail adaptor</fullName>
    </submittedName>
</protein>
<dbReference type="Gene3D" id="2.40.10.270">
    <property type="entry name" value="Bacteriophage SPP1 head-tail adaptor protein"/>
    <property type="match status" value="1"/>
</dbReference>
<keyword evidence="2" id="KW-1185">Reference proteome</keyword>
<reference evidence="1 2" key="1">
    <citation type="submission" date="2016-10" db="EMBL/GenBank/DDBJ databases">
        <authorList>
            <person name="de Groot N.N."/>
        </authorList>
    </citation>
    <scope>NUCLEOTIDE SEQUENCE [LARGE SCALE GENOMIC DNA]</scope>
    <source>
        <strain evidence="1 2">U95</strain>
    </source>
</reference>
<dbReference type="AlphaFoldDB" id="A0A1G5RC78"/>